<dbReference type="SUPFAM" id="SSF75098">
    <property type="entry name" value="Monomethylamine methyltransferase MtmB"/>
    <property type="match status" value="1"/>
</dbReference>
<accession>A0A1H0TKG3</accession>
<evidence type="ECO:0000313" key="1">
    <source>
        <dbReference type="EMBL" id="SDP54527.1"/>
    </source>
</evidence>
<protein>
    <submittedName>
        <fullName evidence="1">Monomethylamine:corrinoid methyltransferase</fullName>
    </submittedName>
</protein>
<proteinExistence type="predicted"/>
<dbReference type="Pfam" id="PF05369">
    <property type="entry name" value="MtmB"/>
    <property type="match status" value="1"/>
</dbReference>
<keyword evidence="1" id="KW-0489">Methyltransferase</keyword>
<dbReference type="EMBL" id="FNJQ01000024">
    <property type="protein sequence ID" value="SDP54527.1"/>
    <property type="molecule type" value="Genomic_DNA"/>
</dbReference>
<dbReference type="GO" id="GO:0008168">
    <property type="term" value="F:methyltransferase activity"/>
    <property type="evidence" value="ECO:0007669"/>
    <property type="project" value="UniProtKB-KW"/>
</dbReference>
<gene>
    <name evidence="1" type="ORF">SAMN05216366_12435</name>
</gene>
<dbReference type="OrthoDB" id="5432188at2"/>
<dbReference type="Proteomes" id="UP000182412">
    <property type="component" value="Unassembled WGS sequence"/>
</dbReference>
<dbReference type="GO" id="GO:0032259">
    <property type="term" value="P:methylation"/>
    <property type="evidence" value="ECO:0007669"/>
    <property type="project" value="UniProtKB-KW"/>
</dbReference>
<sequence length="470" mass="51383">MSHGSKGKFIEYWGRGETGPITFQKEFDTKVYWPRLKELTKKYGIEYAEGKVVPTDDDELDAIWQAGKELLLDVGILNVSTERRILFTEEEIDAALENLPRSVTLGEGQDAITIPHRGFEDYDNGPTPVGTMGRILGPISDDLYEKIALSYAQEPLVDYVHFQGVKTEINGIPIKPGSPFEMMAEQQHVAVVNDIKRRVGRPGLPDGGSTPVNLQAEMAAANPLWGVKKGDVRHVYIMPQLKTDYDQMSRAYFWHSYGANIWGILQAYIGGAAGGPATSAVNGVADLLAYVMLYEPTLLGTWPTDALYFSNSSKYALYVANYGGAAFSKHTHFPALVGAAWQMTAGINSEEYFWETAAGAIGSATLGFLVAGGTGHQSAGLDQAGGLGARFAADVGKAVGKARLTRVQANELVNRILPKYQPLIDNRTLHTVGGDFRTAYDLKTVQPKPEYLAIYNKVKAELREMGLPIQ</sequence>
<dbReference type="AlphaFoldDB" id="A0A1H0TKG3"/>
<dbReference type="InterPro" id="IPR036655">
    <property type="entry name" value="MtmB_sf"/>
</dbReference>
<dbReference type="RefSeq" id="WP_074572869.1">
    <property type="nucleotide sequence ID" value="NZ_FNJQ01000024.1"/>
</dbReference>
<evidence type="ECO:0000313" key="2">
    <source>
        <dbReference type="Proteomes" id="UP000182412"/>
    </source>
</evidence>
<name>A0A1H0TKG3_SELRU</name>
<dbReference type="Gene3D" id="3.20.20.460">
    <property type="entry name" value="Monomethylamine methyltransferase MtmB"/>
    <property type="match status" value="1"/>
</dbReference>
<dbReference type="InterPro" id="IPR008031">
    <property type="entry name" value="MtmB_MeTrfase"/>
</dbReference>
<keyword evidence="1" id="KW-0808">Transferase</keyword>
<reference evidence="1 2" key="1">
    <citation type="submission" date="2016-10" db="EMBL/GenBank/DDBJ databases">
        <authorList>
            <person name="de Groot N.N."/>
        </authorList>
    </citation>
    <scope>NUCLEOTIDE SEQUENCE [LARGE SCALE GENOMIC DNA]</scope>
    <source>
        <strain evidence="1 2">S137</strain>
    </source>
</reference>
<organism evidence="1 2">
    <name type="scientific">Selenomonas ruminantium</name>
    <dbReference type="NCBI Taxonomy" id="971"/>
    <lineage>
        <taxon>Bacteria</taxon>
        <taxon>Bacillati</taxon>
        <taxon>Bacillota</taxon>
        <taxon>Negativicutes</taxon>
        <taxon>Selenomonadales</taxon>
        <taxon>Selenomonadaceae</taxon>
        <taxon>Selenomonas</taxon>
    </lineage>
</organism>